<dbReference type="AlphaFoldDB" id="A0A562V6M8"/>
<keyword evidence="2" id="KW-1185">Reference proteome</keyword>
<reference evidence="1 2" key="1">
    <citation type="submission" date="2019-07" db="EMBL/GenBank/DDBJ databases">
        <title>Genomic Encyclopedia of Archaeal and Bacterial Type Strains, Phase II (KMG-II): from individual species to whole genera.</title>
        <authorList>
            <person name="Goeker M."/>
        </authorList>
    </citation>
    <scope>NUCLEOTIDE SEQUENCE [LARGE SCALE GENOMIC DNA]</scope>
    <source>
        <strain evidence="1 2">ATCC BAA-1139</strain>
    </source>
</reference>
<dbReference type="SUPFAM" id="SSF46785">
    <property type="entry name" value="Winged helix' DNA-binding domain"/>
    <property type="match status" value="1"/>
</dbReference>
<dbReference type="RefSeq" id="WP_145025897.1">
    <property type="nucleotide sequence ID" value="NZ_VLLN01000041.1"/>
</dbReference>
<dbReference type="Proteomes" id="UP000319449">
    <property type="component" value="Unassembled WGS sequence"/>
</dbReference>
<dbReference type="EMBL" id="VLLN01000041">
    <property type="protein sequence ID" value="TWJ13398.1"/>
    <property type="molecule type" value="Genomic_DNA"/>
</dbReference>
<sequence>MNRTIGIKGKQDFFAELERDWTAIDKGEKVPGPIHRVFFESAEVLSKVITRQRHNLLKTLHANGPLTVRALAALLERDKNVYEDVKILEESGLIERDSKNRIVAPYEKLTIGRGTGVGEELVSRLHF</sequence>
<dbReference type="InterPro" id="IPR036390">
    <property type="entry name" value="WH_DNA-bd_sf"/>
</dbReference>
<dbReference type="InterPro" id="IPR036388">
    <property type="entry name" value="WH-like_DNA-bd_sf"/>
</dbReference>
<dbReference type="OrthoDB" id="5771171at2"/>
<evidence type="ECO:0000313" key="1">
    <source>
        <dbReference type="EMBL" id="TWJ13398.1"/>
    </source>
</evidence>
<accession>A0A562V6M8</accession>
<dbReference type="Pfam" id="PF25212">
    <property type="entry name" value="HVO_A0114"/>
    <property type="match status" value="1"/>
</dbReference>
<name>A0A562V6M8_9BACT</name>
<gene>
    <name evidence="1" type="ORF">JN12_03888</name>
</gene>
<comment type="caution">
    <text evidence="1">The sequence shown here is derived from an EMBL/GenBank/DDBJ whole genome shotgun (WGS) entry which is preliminary data.</text>
</comment>
<organism evidence="1 2">
    <name type="scientific">Geobacter argillaceus</name>
    <dbReference type="NCBI Taxonomy" id="345631"/>
    <lineage>
        <taxon>Bacteria</taxon>
        <taxon>Pseudomonadati</taxon>
        <taxon>Thermodesulfobacteriota</taxon>
        <taxon>Desulfuromonadia</taxon>
        <taxon>Geobacterales</taxon>
        <taxon>Geobacteraceae</taxon>
        <taxon>Geobacter</taxon>
    </lineage>
</organism>
<proteinExistence type="predicted"/>
<evidence type="ECO:0000313" key="2">
    <source>
        <dbReference type="Proteomes" id="UP000319449"/>
    </source>
</evidence>
<protein>
    <submittedName>
        <fullName evidence="1">Uncharacterized protein</fullName>
    </submittedName>
</protein>
<dbReference type="Gene3D" id="1.10.10.10">
    <property type="entry name" value="Winged helix-like DNA-binding domain superfamily/Winged helix DNA-binding domain"/>
    <property type="match status" value="1"/>
</dbReference>